<protein>
    <submittedName>
        <fullName evidence="6">TauD/TfdA family dioxygenase</fullName>
    </submittedName>
</protein>
<evidence type="ECO:0000256" key="4">
    <source>
        <dbReference type="ARBA" id="ARBA00023194"/>
    </source>
</evidence>
<dbReference type="AlphaFoldDB" id="A0A4Z1DRN7"/>
<dbReference type="InterPro" id="IPR042098">
    <property type="entry name" value="TauD-like_sf"/>
</dbReference>
<name>A0A4Z1DRN7_STRGP</name>
<sequence length="334" mass="37549">MSTISRRRARAGSVEVDDAWQGRALPALVRGDSTTDLTAWLAGNRATVDGLAHRAGAVLFRGFGIDTPEQFRAFMEALSDDVLGYGERSSPRHEVTEGVYTSTDHPADQHIALHNEQSYTLDWPLRIVFSCQREATRGGRTPLADSRRVLARLADSTVERFRERGVRYVRNYVPGISLTWQEAFQTEDRAAAEAYCERNGISWTWVDGDQLRTWQSRPAIHRHPLTGDETWFNHALFFHNSTLPEEVGDGLLSALGEENLPYHTYYGDGQRIEDEVVEELRTAYAEETVGFDWRQGDVLVVENMLCAHAREPFEGPRRILAAMSDPRSAAGGAR</sequence>
<keyword evidence="2" id="KW-0560">Oxidoreductase</keyword>
<accession>A0A4Z1DRN7</accession>
<dbReference type="Proteomes" id="UP000298513">
    <property type="component" value="Unassembled WGS sequence"/>
</dbReference>
<dbReference type="Gene3D" id="3.60.130.10">
    <property type="entry name" value="Clavaminate synthase-like"/>
    <property type="match status" value="1"/>
</dbReference>
<keyword evidence="6" id="KW-0223">Dioxygenase</keyword>
<feature type="domain" description="TauD/TfdA-like" evidence="5">
    <location>
        <begin position="33"/>
        <end position="320"/>
    </location>
</feature>
<evidence type="ECO:0000256" key="1">
    <source>
        <dbReference type="ARBA" id="ARBA00001954"/>
    </source>
</evidence>
<dbReference type="GO" id="GO:0051213">
    <property type="term" value="F:dioxygenase activity"/>
    <property type="evidence" value="ECO:0007669"/>
    <property type="project" value="UniProtKB-KW"/>
</dbReference>
<keyword evidence="7" id="KW-1185">Reference proteome</keyword>
<dbReference type="EMBL" id="SRRU01000001">
    <property type="protein sequence ID" value="TGN87590.1"/>
    <property type="molecule type" value="Genomic_DNA"/>
</dbReference>
<dbReference type="GeneID" id="91533091"/>
<keyword evidence="3" id="KW-0408">Iron</keyword>
<dbReference type="PANTHER" id="PTHR10696">
    <property type="entry name" value="GAMMA-BUTYROBETAINE HYDROXYLASE-RELATED"/>
    <property type="match status" value="1"/>
</dbReference>
<keyword evidence="4" id="KW-0045">Antibiotic biosynthesis</keyword>
<proteinExistence type="predicted"/>
<evidence type="ECO:0000256" key="2">
    <source>
        <dbReference type="ARBA" id="ARBA00023002"/>
    </source>
</evidence>
<dbReference type="InterPro" id="IPR003819">
    <property type="entry name" value="TauD/TfdA-like"/>
</dbReference>
<comment type="caution">
    <text evidence="6">The sequence shown here is derived from an EMBL/GenBank/DDBJ whole genome shotgun (WGS) entry which is preliminary data.</text>
</comment>
<evidence type="ECO:0000256" key="3">
    <source>
        <dbReference type="ARBA" id="ARBA00023004"/>
    </source>
</evidence>
<evidence type="ECO:0000259" key="5">
    <source>
        <dbReference type="Pfam" id="PF02668"/>
    </source>
</evidence>
<organism evidence="6 7">
    <name type="scientific">Streptomyces griseoluteus</name>
    <dbReference type="NCBI Taxonomy" id="29306"/>
    <lineage>
        <taxon>Bacteria</taxon>
        <taxon>Bacillati</taxon>
        <taxon>Actinomycetota</taxon>
        <taxon>Actinomycetes</taxon>
        <taxon>Kitasatosporales</taxon>
        <taxon>Streptomycetaceae</taxon>
        <taxon>Streptomyces</taxon>
    </lineage>
</organism>
<dbReference type="SUPFAM" id="SSF51197">
    <property type="entry name" value="Clavaminate synthase-like"/>
    <property type="match status" value="1"/>
</dbReference>
<dbReference type="InterPro" id="IPR050411">
    <property type="entry name" value="AlphaKG_dependent_hydroxylases"/>
</dbReference>
<dbReference type="Pfam" id="PF02668">
    <property type="entry name" value="TauD"/>
    <property type="match status" value="1"/>
</dbReference>
<dbReference type="GO" id="GO:0017000">
    <property type="term" value="P:antibiotic biosynthetic process"/>
    <property type="evidence" value="ECO:0007669"/>
    <property type="project" value="UniProtKB-KW"/>
</dbReference>
<evidence type="ECO:0000313" key="6">
    <source>
        <dbReference type="EMBL" id="TGN87590.1"/>
    </source>
</evidence>
<gene>
    <name evidence="6" type="ORF">E5082_04140</name>
</gene>
<evidence type="ECO:0000313" key="7">
    <source>
        <dbReference type="Proteomes" id="UP000298513"/>
    </source>
</evidence>
<dbReference type="PANTHER" id="PTHR10696:SF56">
    <property type="entry name" value="TAUD_TFDA-LIKE DOMAIN-CONTAINING PROTEIN"/>
    <property type="match status" value="1"/>
</dbReference>
<dbReference type="RefSeq" id="WP_135789885.1">
    <property type="nucleotide sequence ID" value="NZ_BNBQ01000009.1"/>
</dbReference>
<reference evidence="6 7" key="1">
    <citation type="submission" date="2019-04" db="EMBL/GenBank/DDBJ databases">
        <title>Streptomyces sp. nov. Bv016 isolated from bark of Buahinia variegata.</title>
        <authorList>
            <person name="Kanchanasin P."/>
            <person name="Tanasupawat S."/>
            <person name="Yuki M."/>
            <person name="Kudo T."/>
        </authorList>
    </citation>
    <scope>NUCLEOTIDE SEQUENCE [LARGE SCALE GENOMIC DNA]</scope>
    <source>
        <strain evidence="6 7">JCM 4765</strain>
    </source>
</reference>
<comment type="cofactor">
    <cofactor evidence="1">
        <name>Fe(2+)</name>
        <dbReference type="ChEBI" id="CHEBI:29033"/>
    </cofactor>
</comment>